<keyword evidence="4" id="KW-1185">Reference proteome</keyword>
<evidence type="ECO:0000313" key="3">
    <source>
        <dbReference type="EMBL" id="RHY35121.1"/>
    </source>
</evidence>
<dbReference type="Pfam" id="PF01968">
    <property type="entry name" value="Hydantoinase_A"/>
    <property type="match status" value="1"/>
</dbReference>
<protein>
    <recommendedName>
        <fullName evidence="5">Hydantoinase A/oxoprolinase domain-containing protein</fullName>
    </recommendedName>
</protein>
<evidence type="ECO:0008006" key="5">
    <source>
        <dbReference type="Google" id="ProtNLM"/>
    </source>
</evidence>
<evidence type="ECO:0000259" key="1">
    <source>
        <dbReference type="Pfam" id="PF01968"/>
    </source>
</evidence>
<dbReference type="GO" id="GO:0005829">
    <property type="term" value="C:cytosol"/>
    <property type="evidence" value="ECO:0007669"/>
    <property type="project" value="TreeGrafter"/>
</dbReference>
<dbReference type="GO" id="GO:0017168">
    <property type="term" value="F:5-oxoprolinase (ATP-hydrolyzing) activity"/>
    <property type="evidence" value="ECO:0007669"/>
    <property type="project" value="TreeGrafter"/>
</dbReference>
<dbReference type="InterPro" id="IPR045079">
    <property type="entry name" value="Oxoprolinase-like"/>
</dbReference>
<dbReference type="InterPro" id="IPR002821">
    <property type="entry name" value="Hydantoinase_A"/>
</dbReference>
<evidence type="ECO:0000259" key="2">
    <source>
        <dbReference type="Pfam" id="PF02538"/>
    </source>
</evidence>
<dbReference type="GO" id="GO:0006749">
    <property type="term" value="P:glutathione metabolic process"/>
    <property type="evidence" value="ECO:0007669"/>
    <property type="project" value="TreeGrafter"/>
</dbReference>
<dbReference type="PANTHER" id="PTHR11365">
    <property type="entry name" value="5-OXOPROLINASE RELATED"/>
    <property type="match status" value="1"/>
</dbReference>
<dbReference type="Proteomes" id="UP000285060">
    <property type="component" value="Unassembled WGS sequence"/>
</dbReference>
<name>A0A418BA94_9STRA</name>
<organism evidence="3 4">
    <name type="scientific">Aphanomyces invadans</name>
    <dbReference type="NCBI Taxonomy" id="157072"/>
    <lineage>
        <taxon>Eukaryota</taxon>
        <taxon>Sar</taxon>
        <taxon>Stramenopiles</taxon>
        <taxon>Oomycota</taxon>
        <taxon>Saprolegniomycetes</taxon>
        <taxon>Saprolegniales</taxon>
        <taxon>Verrucalvaceae</taxon>
        <taxon>Aphanomyces</taxon>
    </lineage>
</organism>
<reference evidence="3 4" key="1">
    <citation type="submission" date="2018-08" db="EMBL/GenBank/DDBJ databases">
        <title>Aphanomyces genome sequencing and annotation.</title>
        <authorList>
            <person name="Minardi D."/>
            <person name="Oidtmann B."/>
            <person name="Van Der Giezen M."/>
            <person name="Studholme D.J."/>
        </authorList>
    </citation>
    <scope>NUCLEOTIDE SEQUENCE [LARGE SCALE GENOMIC DNA]</scope>
    <source>
        <strain evidence="3 4">NJM0002</strain>
    </source>
</reference>
<dbReference type="InterPro" id="IPR003692">
    <property type="entry name" value="Hydantoinase_B"/>
</dbReference>
<accession>A0A418BA94</accession>
<comment type="caution">
    <text evidence="3">The sequence shown here is derived from an EMBL/GenBank/DDBJ whole genome shotgun (WGS) entry which is preliminary data.</text>
</comment>
<evidence type="ECO:0000313" key="4">
    <source>
        <dbReference type="Proteomes" id="UP000285060"/>
    </source>
</evidence>
<feature type="domain" description="Hydantoinase A/oxoprolinase" evidence="1">
    <location>
        <begin position="66"/>
        <end position="176"/>
    </location>
</feature>
<dbReference type="AlphaFoldDB" id="A0A418BA94"/>
<dbReference type="PANTHER" id="PTHR11365:SF2">
    <property type="entry name" value="5-OXOPROLINASE"/>
    <property type="match status" value="1"/>
</dbReference>
<dbReference type="VEuPathDB" id="FungiDB:H310_01596"/>
<dbReference type="EMBL" id="QUSY01000008">
    <property type="protein sequence ID" value="RHY35121.1"/>
    <property type="molecule type" value="Genomic_DNA"/>
</dbReference>
<sequence length="436" mass="48111">MLYEEVVEVNERVQLVFGNDRQPSDIRGISGDYVRVIMPPNLDELRVQLSVRFFSFISSLVDKNSHENEPLDVEGTRKAFKTLTDEINASQNTSYSIEEIASGFLRVANEAMCRPIRNLTQMRGYDITTHVLACFGGAGPQHACSIAKALGMSKVYIQRYSGILSAYGLSLADSVIDKQLPASCSYVPSEKASLVAKLQSLASVVLADLKAEGFDEAHSTLEYFLNLRYEVRLDKSRLSIIRGRSVEAALLEFDFGAAFSAKYQQEFGFLLHARSVLVDDIRVRGTFSPPSNTQKVNTALPAVSASPHATSPLYFDELKTWKDVPVYLHAEMLNTQTIVQGPVIIMQNQATVVVESEWTAEILPNGDLYLFHSAPASLADQAHNEIEDVPVVMDPIQLSVFSHRFMGIAEQMGRTLARTSVSVNIKVCAVHGVITG</sequence>
<feature type="domain" description="Hydantoinase B/oxoprolinase" evidence="2">
    <location>
        <begin position="394"/>
        <end position="426"/>
    </location>
</feature>
<gene>
    <name evidence="3" type="ORF">DYB32_000379</name>
</gene>
<proteinExistence type="predicted"/>
<dbReference type="Pfam" id="PF02538">
    <property type="entry name" value="Hydantoinase_B"/>
    <property type="match status" value="1"/>
</dbReference>